<dbReference type="InterPro" id="IPR032675">
    <property type="entry name" value="LRR_dom_sf"/>
</dbReference>
<comment type="caution">
    <text evidence="25">The sequence shown here is derived from an EMBL/GenBank/DDBJ whole genome shotgun (WGS) entry which is preliminary data.</text>
</comment>
<dbReference type="InterPro" id="IPR051031">
    <property type="entry name" value="RING-box_E3_Ubiquitin_Ligase"/>
</dbReference>
<dbReference type="CDD" id="cd16466">
    <property type="entry name" value="RING-H2_RBX2"/>
    <property type="match status" value="1"/>
</dbReference>
<keyword evidence="26" id="KW-1185">Reference proteome</keyword>
<dbReference type="PANTHER" id="PTHR11210">
    <property type="entry name" value="RING BOX"/>
    <property type="match status" value="1"/>
</dbReference>
<dbReference type="GO" id="GO:0043161">
    <property type="term" value="P:proteasome-mediated ubiquitin-dependent protein catabolic process"/>
    <property type="evidence" value="ECO:0007669"/>
    <property type="project" value="UniProtKB-ARBA"/>
</dbReference>
<evidence type="ECO:0000256" key="13">
    <source>
        <dbReference type="ARBA" id="ARBA00022833"/>
    </source>
</evidence>
<comment type="catalytic activity">
    <reaction evidence="1">
        <text>S-ubiquitinyl-[E2 ubiquitin-conjugating enzyme]-L-cysteine + [acceptor protein]-L-lysine = [E2 ubiquitin-conjugating enzyme]-L-cysteine + N(6)-ubiquitinyl-[acceptor protein]-L-lysine.</text>
        <dbReference type="EC" id="2.3.2.27"/>
    </reaction>
</comment>
<dbReference type="GO" id="GO:0035556">
    <property type="term" value="P:intracellular signal transduction"/>
    <property type="evidence" value="ECO:0007669"/>
    <property type="project" value="UniProtKB-ARBA"/>
</dbReference>
<dbReference type="GO" id="GO:0008270">
    <property type="term" value="F:zinc ion binding"/>
    <property type="evidence" value="ECO:0007669"/>
    <property type="project" value="UniProtKB-KW"/>
</dbReference>
<proteinExistence type="inferred from homology"/>
<keyword evidence="13" id="KW-0862">Zinc</keyword>
<keyword evidence="8" id="KW-0963">Cytoplasm</keyword>
<evidence type="ECO:0000256" key="4">
    <source>
        <dbReference type="ARBA" id="ARBA00004906"/>
    </source>
</evidence>
<comment type="subcellular location">
    <subcellularLocation>
        <location evidence="3">Cytoplasm</location>
    </subcellularLocation>
    <subcellularLocation>
        <location evidence="2">Nucleus</location>
    </subcellularLocation>
</comment>
<keyword evidence="10" id="KW-0479">Metal-binding</keyword>
<evidence type="ECO:0000256" key="23">
    <source>
        <dbReference type="SAM" id="MobiDB-lite"/>
    </source>
</evidence>
<evidence type="ECO:0000256" key="20">
    <source>
        <dbReference type="ARBA" id="ARBA00078874"/>
    </source>
</evidence>
<gene>
    <name evidence="25" type="ORF">EOD39_3518</name>
</gene>
<evidence type="ECO:0000256" key="11">
    <source>
        <dbReference type="ARBA" id="ARBA00022771"/>
    </source>
</evidence>
<evidence type="ECO:0000256" key="17">
    <source>
        <dbReference type="ARBA" id="ARBA00044971"/>
    </source>
</evidence>
<dbReference type="Gene3D" id="3.30.40.10">
    <property type="entry name" value="Zinc/RING finger domain, C3HC4 (zinc finger)"/>
    <property type="match status" value="1"/>
</dbReference>
<organism evidence="25 26">
    <name type="scientific">Acipenser ruthenus</name>
    <name type="common">Sterlet sturgeon</name>
    <dbReference type="NCBI Taxonomy" id="7906"/>
    <lineage>
        <taxon>Eukaryota</taxon>
        <taxon>Metazoa</taxon>
        <taxon>Chordata</taxon>
        <taxon>Craniata</taxon>
        <taxon>Vertebrata</taxon>
        <taxon>Euteleostomi</taxon>
        <taxon>Actinopterygii</taxon>
        <taxon>Chondrostei</taxon>
        <taxon>Acipenseriformes</taxon>
        <taxon>Acipenseridae</taxon>
        <taxon>Acipenser</taxon>
    </lineage>
</organism>
<evidence type="ECO:0000256" key="8">
    <source>
        <dbReference type="ARBA" id="ARBA00022490"/>
    </source>
</evidence>
<evidence type="ECO:0000256" key="5">
    <source>
        <dbReference type="ARBA" id="ARBA00005032"/>
    </source>
</evidence>
<dbReference type="FunFam" id="3.30.40.10:FF:000156">
    <property type="entry name" value="RING-box protein 2 isoform X1"/>
    <property type="match status" value="1"/>
</dbReference>
<comment type="similarity">
    <text evidence="6">Belongs to the RING-box family.</text>
</comment>
<dbReference type="EMBL" id="SCEB01214245">
    <property type="protein sequence ID" value="RXM36424.1"/>
    <property type="molecule type" value="Genomic_DNA"/>
</dbReference>
<evidence type="ECO:0000313" key="26">
    <source>
        <dbReference type="Proteomes" id="UP000289886"/>
    </source>
</evidence>
<feature type="domain" description="RING-type" evidence="24">
    <location>
        <begin position="438"/>
        <end position="480"/>
    </location>
</feature>
<dbReference type="AlphaFoldDB" id="A0A444UMR6"/>
<dbReference type="Gene3D" id="3.80.10.10">
    <property type="entry name" value="Ribonuclease Inhibitor"/>
    <property type="match status" value="1"/>
</dbReference>
<evidence type="ECO:0000256" key="12">
    <source>
        <dbReference type="ARBA" id="ARBA00022786"/>
    </source>
</evidence>
<keyword evidence="14" id="KW-0007">Acetylation</keyword>
<evidence type="ECO:0000256" key="22">
    <source>
        <dbReference type="PROSITE-ProRule" id="PRU00175"/>
    </source>
</evidence>
<feature type="compositionally biased region" description="Basic residues" evidence="23">
    <location>
        <begin position="201"/>
        <end position="215"/>
    </location>
</feature>
<keyword evidence="12" id="KW-0833">Ubl conjugation pathway</keyword>
<dbReference type="GO" id="GO:0061663">
    <property type="term" value="F:NEDD8 ligase activity"/>
    <property type="evidence" value="ECO:0007669"/>
    <property type="project" value="UniProtKB-EC"/>
</dbReference>
<dbReference type="GO" id="GO:0061630">
    <property type="term" value="F:ubiquitin protein ligase activity"/>
    <property type="evidence" value="ECO:0007669"/>
    <property type="project" value="UniProtKB-EC"/>
</dbReference>
<reference evidence="25 26" key="1">
    <citation type="submission" date="2019-01" db="EMBL/GenBank/DDBJ databases">
        <title>Draft Genome and Complete Hox-Cluster Characterization of the Sterlet Sturgeon (Acipenser ruthenus).</title>
        <authorList>
            <person name="Wei Q."/>
        </authorList>
    </citation>
    <scope>NUCLEOTIDE SEQUENCE [LARGE SCALE GENOMIC DNA]</scope>
    <source>
        <strain evidence="25">WHYD16114868_AA</strain>
        <tissue evidence="25">Blood</tissue>
    </source>
</reference>
<dbReference type="Proteomes" id="UP000289886">
    <property type="component" value="Unassembled WGS sequence"/>
</dbReference>
<comment type="pathway">
    <text evidence="5">Protein modification; protein neddylation.</text>
</comment>
<dbReference type="PROSITE" id="PS50089">
    <property type="entry name" value="ZF_RING_2"/>
    <property type="match status" value="1"/>
</dbReference>
<sequence length="490" mass="55235">MKTYEKHCIQTQSSVSTTIKQNLLWCIEQDKIMTKMVLSCPESCDEDAPPVCLRPLLMTIRDERYMFGKELCAWHITLNNQDIADLSIVLELRGRSSCPFTHLELLDCGIDAWSVERLGKAICFSSLASLNLDYNEDLYVNGNELQCEGALDLIRQIAEYAENEAMKKLSEQHLKEPDTEVANLNMESERISTTGLGSSIKKMKGKKKGKKKKKTKPPEIGPWLEKLHLADNGIDGNGEEGRTSPLTFTAMLCRIIKFSDHLTEIDLDDNCPGELCGKLILEALKERKEAKLTGLKVKVTAQISADTFSGILKNSKKLKSRKKRKKIKNHVIFSFDFSQYTKALFPLQVAALPRQRETLSRPVRPRPFCFPCCFPAMAEMDDGDESGLVPSHSGGSVSGKGGGDKMFSLKKWNAVAMWSWDVECDTCAICRVQVMDACLRCQAENKQEDCVVVWGECNHSFHNCCMSLWVKQNNRCPLCQQDWVVQRIGK</sequence>
<dbReference type="InterPro" id="IPR024766">
    <property type="entry name" value="Znf_RING_H2"/>
</dbReference>
<evidence type="ECO:0000256" key="10">
    <source>
        <dbReference type="ARBA" id="ARBA00022723"/>
    </source>
</evidence>
<protein>
    <recommendedName>
        <fullName evidence="19">RING-box protein 2</fullName>
        <ecNumber evidence="7">2.3.2.27</ecNumber>
        <ecNumber evidence="17">2.3.2.32</ecNumber>
    </recommendedName>
    <alternativeName>
        <fullName evidence="20">RING finger protein 7</fullName>
    </alternativeName>
    <alternativeName>
        <fullName evidence="21">Sensitive to apoptosis gene protein</fullName>
    </alternativeName>
</protein>
<keyword evidence="9" id="KW-0808">Transferase</keyword>
<keyword evidence="11 22" id="KW-0863">Zinc-finger</keyword>
<dbReference type="GO" id="GO:0031466">
    <property type="term" value="C:Cul5-RING ubiquitin ligase complex"/>
    <property type="evidence" value="ECO:0007669"/>
    <property type="project" value="UniProtKB-ARBA"/>
</dbReference>
<evidence type="ECO:0000256" key="14">
    <source>
        <dbReference type="ARBA" id="ARBA00022990"/>
    </source>
</evidence>
<evidence type="ECO:0000256" key="1">
    <source>
        <dbReference type="ARBA" id="ARBA00000900"/>
    </source>
</evidence>
<evidence type="ECO:0000256" key="21">
    <source>
        <dbReference type="ARBA" id="ARBA00083543"/>
    </source>
</evidence>
<comment type="catalytic activity">
    <reaction evidence="16">
        <text>S-[NEDD8-protein]-yl-[E2 NEDD8-conjugating enzyme]-L-cysteine + [cullin]-L-lysine = [E2 NEDD8-conjugating enzyme]-L-cysteine + N(6)-[NEDD8-protein]-yl-[cullin]-L-lysine.</text>
        <dbReference type="EC" id="2.3.2.32"/>
    </reaction>
</comment>
<dbReference type="InterPro" id="IPR013083">
    <property type="entry name" value="Znf_RING/FYVE/PHD"/>
</dbReference>
<evidence type="ECO:0000256" key="9">
    <source>
        <dbReference type="ARBA" id="ARBA00022679"/>
    </source>
</evidence>
<evidence type="ECO:0000256" key="18">
    <source>
        <dbReference type="ARBA" id="ARBA00062884"/>
    </source>
</evidence>
<comment type="subunit">
    <text evidence="18">Catalytic component of multiple cullin-5-RING E3 ubiquitin-protein ligase complexes (ECS complexes, also named CRL5 complexes) composed of CUL5, Elongin BC (ELOB and ELOC), RNF7/RBX2 and a variable SOCS box domain-containing protein as substrate-specific recognition component. Also interacts (with lower preference) with CUL1, CUL2, CUL3, CUL4A and CUL4B; additional evidence is however required to confirm this result in vivo. Interacts with UBE2F. Interacts with CSNK2B, the interaction is not affected by phosphorylation by CK2. May also interact with DCUN1D1, DCUN1D2, DCUN1D3, DCUN1D4 and DCUN1D5.</text>
</comment>
<evidence type="ECO:0000256" key="6">
    <source>
        <dbReference type="ARBA" id="ARBA00009273"/>
    </source>
</evidence>
<evidence type="ECO:0000259" key="24">
    <source>
        <dbReference type="PROSITE" id="PS50089"/>
    </source>
</evidence>
<evidence type="ECO:0000313" key="25">
    <source>
        <dbReference type="EMBL" id="RXM36424.1"/>
    </source>
</evidence>
<evidence type="ECO:0000256" key="7">
    <source>
        <dbReference type="ARBA" id="ARBA00012483"/>
    </source>
</evidence>
<name>A0A444UMR6_ACIRT</name>
<keyword evidence="15" id="KW-0539">Nucleus</keyword>
<accession>A0A444UMR6</accession>
<dbReference type="GO" id="GO:0005634">
    <property type="term" value="C:nucleus"/>
    <property type="evidence" value="ECO:0007669"/>
    <property type="project" value="UniProtKB-SubCell"/>
</dbReference>
<evidence type="ECO:0000256" key="3">
    <source>
        <dbReference type="ARBA" id="ARBA00004496"/>
    </source>
</evidence>
<evidence type="ECO:0000256" key="15">
    <source>
        <dbReference type="ARBA" id="ARBA00023242"/>
    </source>
</evidence>
<dbReference type="SUPFAM" id="SSF57850">
    <property type="entry name" value="RING/U-box"/>
    <property type="match status" value="1"/>
</dbReference>
<dbReference type="InterPro" id="IPR001841">
    <property type="entry name" value="Znf_RING"/>
</dbReference>
<evidence type="ECO:0000256" key="2">
    <source>
        <dbReference type="ARBA" id="ARBA00004123"/>
    </source>
</evidence>
<comment type="pathway">
    <text evidence="4">Protein modification; protein ubiquitination.</text>
</comment>
<evidence type="ECO:0000256" key="16">
    <source>
        <dbReference type="ARBA" id="ARBA00044896"/>
    </source>
</evidence>
<evidence type="ECO:0000256" key="19">
    <source>
        <dbReference type="ARBA" id="ARBA00069656"/>
    </source>
</evidence>
<dbReference type="EC" id="2.3.2.27" evidence="7"/>
<dbReference type="GO" id="GO:0005829">
    <property type="term" value="C:cytosol"/>
    <property type="evidence" value="ECO:0007669"/>
    <property type="project" value="UniProtKB-ARBA"/>
</dbReference>
<dbReference type="Pfam" id="PF12678">
    <property type="entry name" value="zf-rbx1"/>
    <property type="match status" value="1"/>
</dbReference>
<dbReference type="EC" id="2.3.2.32" evidence="17"/>
<feature type="region of interest" description="Disordered" evidence="23">
    <location>
        <begin position="198"/>
        <end position="218"/>
    </location>
</feature>
<dbReference type="SUPFAM" id="SSF52047">
    <property type="entry name" value="RNI-like"/>
    <property type="match status" value="1"/>
</dbReference>